<dbReference type="STRING" id="679897.HMU10210"/>
<dbReference type="HAMAP" id="MF_00163">
    <property type="entry name" value="Pep_deformylase"/>
    <property type="match status" value="1"/>
</dbReference>
<dbReference type="CDD" id="cd00487">
    <property type="entry name" value="Pep_deformylase"/>
    <property type="match status" value="1"/>
</dbReference>
<keyword evidence="2" id="KW-0408">Iron</keyword>
<dbReference type="InterPro" id="IPR023635">
    <property type="entry name" value="Peptide_deformylase"/>
</dbReference>
<dbReference type="GO" id="GO:0006412">
    <property type="term" value="P:translation"/>
    <property type="evidence" value="ECO:0007669"/>
    <property type="project" value="UniProtKB-UniRule"/>
</dbReference>
<keyword evidence="4" id="KW-1185">Reference proteome</keyword>
<dbReference type="eggNOG" id="COG0242">
    <property type="taxonomic scope" value="Bacteria"/>
</dbReference>
<dbReference type="GO" id="GO:0042586">
    <property type="term" value="F:peptide deformylase activity"/>
    <property type="evidence" value="ECO:0007669"/>
    <property type="project" value="UniProtKB-UniRule"/>
</dbReference>
<dbReference type="SUPFAM" id="SSF56420">
    <property type="entry name" value="Peptide deformylase"/>
    <property type="match status" value="1"/>
</dbReference>
<feature type="binding site" evidence="2">
    <location>
        <position position="143"/>
    </location>
    <ligand>
        <name>Fe cation</name>
        <dbReference type="ChEBI" id="CHEBI:24875"/>
    </ligand>
</feature>
<evidence type="ECO:0000256" key="2">
    <source>
        <dbReference type="HAMAP-Rule" id="MF_00163"/>
    </source>
</evidence>
<comment type="function">
    <text evidence="2">Removes the formyl group from the N-terminal Met of newly synthesized proteins. Requires at least a dipeptide for an efficient rate of reaction. N-terminal L-methionine is a prerequisite for activity but the enzyme has broad specificity at other positions.</text>
</comment>
<dbReference type="Gene3D" id="3.90.45.10">
    <property type="entry name" value="Peptide deformylase"/>
    <property type="match status" value="1"/>
</dbReference>
<feature type="active site" evidence="2">
    <location>
        <position position="140"/>
    </location>
</feature>
<accession>D3UIF5</accession>
<dbReference type="RefSeq" id="WP_013023350.1">
    <property type="nucleotide sequence ID" value="NC_013949.1"/>
</dbReference>
<dbReference type="NCBIfam" id="TIGR00079">
    <property type="entry name" value="pept_deformyl"/>
    <property type="match status" value="1"/>
</dbReference>
<feature type="binding site" evidence="2">
    <location>
        <position position="139"/>
    </location>
    <ligand>
        <name>Fe cation</name>
        <dbReference type="ChEBI" id="CHEBI:24875"/>
    </ligand>
</feature>
<dbReference type="Proteomes" id="UP000001522">
    <property type="component" value="Chromosome"/>
</dbReference>
<proteinExistence type="inferred from homology"/>
<dbReference type="Pfam" id="PF01327">
    <property type="entry name" value="Pep_deformylase"/>
    <property type="match status" value="1"/>
</dbReference>
<dbReference type="EMBL" id="FN555004">
    <property type="protein sequence ID" value="CBG40278.1"/>
    <property type="molecule type" value="Genomic_DNA"/>
</dbReference>
<protein>
    <recommendedName>
        <fullName evidence="2">Peptide deformylase</fullName>
        <shortName evidence="2">PDF</shortName>
        <ecNumber evidence="2">3.5.1.88</ecNumber>
    </recommendedName>
    <alternativeName>
        <fullName evidence="2">Polypeptide deformylase</fullName>
    </alternativeName>
</protein>
<comment type="similarity">
    <text evidence="1 2">Belongs to the polypeptide deformylase family.</text>
</comment>
<dbReference type="HOGENOM" id="CLU_061901_2_0_7"/>
<keyword evidence="2" id="KW-0648">Protein biosynthesis</keyword>
<reference evidence="3 4" key="1">
    <citation type="journal article" date="2010" name="BMC Genomics">
        <title>Comparative genomics and proteomics of Helicobacter mustelae, an ulcerogenic and carcinogenic gastric pathogen.</title>
        <authorList>
            <person name="O'Toole P.W."/>
            <person name="Snelling W.J."/>
            <person name="Canchaya C."/>
            <person name="Forde B.M."/>
            <person name="Hardie K.R."/>
            <person name="Josenhans C."/>
            <person name="Graham R.L.J."/>
            <person name="McMullan G."/>
            <person name="Parkhill J."/>
            <person name="Belda E."/>
            <person name="Bentley S.D."/>
        </authorList>
    </citation>
    <scope>NUCLEOTIDE SEQUENCE [LARGE SCALE GENOMIC DNA]</scope>
    <source>
        <strain evidence="4">ATCC 43772 / LMG 18044 / NCTC 12198 / 12198</strain>
    </source>
</reference>
<organism evidence="3 4">
    <name type="scientific">Helicobacter mustelae (strain ATCC 43772 / CCUG 25715 / CIP 103759 / LMG 18044 / NCTC 12198 / R85-136P)</name>
    <name type="common">Campylobacter mustelae</name>
    <dbReference type="NCBI Taxonomy" id="679897"/>
    <lineage>
        <taxon>Bacteria</taxon>
        <taxon>Pseudomonadati</taxon>
        <taxon>Campylobacterota</taxon>
        <taxon>Epsilonproteobacteria</taxon>
        <taxon>Campylobacterales</taxon>
        <taxon>Helicobacteraceae</taxon>
        <taxon>Helicobacter</taxon>
    </lineage>
</organism>
<dbReference type="AlphaFoldDB" id="D3UIF5"/>
<keyword evidence="2" id="KW-0479">Metal-binding</keyword>
<name>D3UIF5_HELM1</name>
<dbReference type="InterPro" id="IPR036821">
    <property type="entry name" value="Peptide_deformylase_sf"/>
</dbReference>
<dbReference type="KEGG" id="hms:HMU10210"/>
<dbReference type="GO" id="GO:0046872">
    <property type="term" value="F:metal ion binding"/>
    <property type="evidence" value="ECO:0007669"/>
    <property type="project" value="UniProtKB-KW"/>
</dbReference>
<dbReference type="PIRSF" id="PIRSF004749">
    <property type="entry name" value="Pep_def"/>
    <property type="match status" value="1"/>
</dbReference>
<evidence type="ECO:0000256" key="1">
    <source>
        <dbReference type="ARBA" id="ARBA00010759"/>
    </source>
</evidence>
<dbReference type="NCBIfam" id="NF001159">
    <property type="entry name" value="PRK00150.1-3"/>
    <property type="match status" value="1"/>
</dbReference>
<keyword evidence="2 3" id="KW-0378">Hydrolase</keyword>
<feature type="binding site" evidence="2">
    <location>
        <position position="97"/>
    </location>
    <ligand>
        <name>Fe cation</name>
        <dbReference type="ChEBI" id="CHEBI:24875"/>
    </ligand>
</feature>
<sequence>MAVLEVLSYPHPLLRQKSKEVQNFDASLHAFLDDMYDTMLEREGVGLAAVQVGRLHRILLVNIPRQEDGKQYKEDLLEIINPVILHQEEEIFWNEGCLSVPGFYEEVKRYGSITLGYQDRFGGEQVLRAQGFLAVALQHEMDHLEGILFIDKLSILKRKKFEKELKKLKNS</sequence>
<evidence type="ECO:0000313" key="3">
    <source>
        <dbReference type="EMBL" id="CBG40278.1"/>
    </source>
</evidence>
<evidence type="ECO:0000313" key="4">
    <source>
        <dbReference type="Proteomes" id="UP000001522"/>
    </source>
</evidence>
<dbReference type="PANTHER" id="PTHR10458:SF22">
    <property type="entry name" value="PEPTIDE DEFORMYLASE"/>
    <property type="match status" value="1"/>
</dbReference>
<dbReference type="PRINTS" id="PR01576">
    <property type="entry name" value="PDEFORMYLASE"/>
</dbReference>
<gene>
    <name evidence="2 3" type="primary">def</name>
    <name evidence="3" type="ordered locus">HMU10210</name>
</gene>
<dbReference type="EC" id="3.5.1.88" evidence="2"/>
<comment type="catalytic activity">
    <reaction evidence="2">
        <text>N-terminal N-formyl-L-methionyl-[peptide] + H2O = N-terminal L-methionyl-[peptide] + formate</text>
        <dbReference type="Rhea" id="RHEA:24420"/>
        <dbReference type="Rhea" id="RHEA-COMP:10639"/>
        <dbReference type="Rhea" id="RHEA-COMP:10640"/>
        <dbReference type="ChEBI" id="CHEBI:15377"/>
        <dbReference type="ChEBI" id="CHEBI:15740"/>
        <dbReference type="ChEBI" id="CHEBI:49298"/>
        <dbReference type="ChEBI" id="CHEBI:64731"/>
        <dbReference type="EC" id="3.5.1.88"/>
    </reaction>
</comment>
<dbReference type="PANTHER" id="PTHR10458">
    <property type="entry name" value="PEPTIDE DEFORMYLASE"/>
    <property type="match status" value="1"/>
</dbReference>
<comment type="cofactor">
    <cofactor evidence="2">
        <name>Fe(2+)</name>
        <dbReference type="ChEBI" id="CHEBI:29033"/>
    </cofactor>
    <text evidence="2">Binds 1 Fe(2+) ion.</text>
</comment>